<evidence type="ECO:0000259" key="5">
    <source>
        <dbReference type="SMART" id="SM00507"/>
    </source>
</evidence>
<dbReference type="SMART" id="SM00507">
    <property type="entry name" value="HNHc"/>
    <property type="match status" value="1"/>
</dbReference>
<sequence>MKYCQFDGCTNKINKGVYCSEHKRSDSSRKKKQQKKDIYHHENKPFYRTQAWRDVSDYVYEREGGCCQRCGRFVFGRQAHRHHVIPIKKNDMLKLDPNNIRLLCPICHVIEENETDEKKVFPSYFD</sequence>
<dbReference type="GO" id="GO:0003676">
    <property type="term" value="F:nucleic acid binding"/>
    <property type="evidence" value="ECO:0007669"/>
    <property type="project" value="InterPro"/>
</dbReference>
<keyword evidence="2" id="KW-0378">Hydrolase</keyword>
<name>A0AAW8TEJ6_9ENTE</name>
<dbReference type="GO" id="GO:0008270">
    <property type="term" value="F:zinc ion binding"/>
    <property type="evidence" value="ECO:0007669"/>
    <property type="project" value="InterPro"/>
</dbReference>
<dbReference type="PANTHER" id="PTHR41286">
    <property type="entry name" value="HNH NUCLEASE YAJD-RELATED"/>
    <property type="match status" value="1"/>
</dbReference>
<dbReference type="EMBL" id="JARPXL010000040">
    <property type="protein sequence ID" value="MDT2546684.1"/>
    <property type="molecule type" value="Genomic_DNA"/>
</dbReference>
<dbReference type="Pfam" id="PF01844">
    <property type="entry name" value="HNH"/>
    <property type="match status" value="1"/>
</dbReference>
<comment type="similarity">
    <text evidence="3">Belongs to the HNH nuclease family.</text>
</comment>
<evidence type="ECO:0000313" key="7">
    <source>
        <dbReference type="Proteomes" id="UP001254770"/>
    </source>
</evidence>
<organism evidence="6 7">
    <name type="scientific">Enterococcus raffinosus</name>
    <dbReference type="NCBI Taxonomy" id="71452"/>
    <lineage>
        <taxon>Bacteria</taxon>
        <taxon>Bacillati</taxon>
        <taxon>Bacillota</taxon>
        <taxon>Bacilli</taxon>
        <taxon>Lactobacillales</taxon>
        <taxon>Enterococcaceae</taxon>
        <taxon>Enterococcus</taxon>
    </lineage>
</organism>
<dbReference type="AlphaFoldDB" id="A0AAW8TEJ6"/>
<evidence type="ECO:0000256" key="3">
    <source>
        <dbReference type="ARBA" id="ARBA00038412"/>
    </source>
</evidence>
<protein>
    <recommendedName>
        <fullName evidence="4">Putative HNH nuclease YajD</fullName>
    </recommendedName>
</protein>
<evidence type="ECO:0000256" key="4">
    <source>
        <dbReference type="ARBA" id="ARBA00040194"/>
    </source>
</evidence>
<evidence type="ECO:0000256" key="1">
    <source>
        <dbReference type="ARBA" id="ARBA00022722"/>
    </source>
</evidence>
<evidence type="ECO:0000256" key="2">
    <source>
        <dbReference type="ARBA" id="ARBA00022801"/>
    </source>
</evidence>
<dbReference type="CDD" id="cd00085">
    <property type="entry name" value="HNHc"/>
    <property type="match status" value="1"/>
</dbReference>
<dbReference type="PANTHER" id="PTHR41286:SF1">
    <property type="entry name" value="HNH NUCLEASE YAJD-RELATED"/>
    <property type="match status" value="1"/>
</dbReference>
<dbReference type="InterPro" id="IPR003615">
    <property type="entry name" value="HNH_nuc"/>
</dbReference>
<reference evidence="6" key="1">
    <citation type="submission" date="2023-03" db="EMBL/GenBank/DDBJ databases">
        <authorList>
            <person name="Shen W."/>
            <person name="Cai J."/>
        </authorList>
    </citation>
    <scope>NUCLEOTIDE SEQUENCE</scope>
    <source>
        <strain evidence="6">Y15</strain>
    </source>
</reference>
<dbReference type="Gene3D" id="1.10.30.50">
    <property type="match status" value="1"/>
</dbReference>
<accession>A0AAW8TEJ6</accession>
<keyword evidence="6" id="KW-0255">Endonuclease</keyword>
<feature type="domain" description="HNH nuclease" evidence="5">
    <location>
        <begin position="54"/>
        <end position="109"/>
    </location>
</feature>
<dbReference type="InterPro" id="IPR002711">
    <property type="entry name" value="HNH"/>
</dbReference>
<dbReference type="Proteomes" id="UP001254770">
    <property type="component" value="Unassembled WGS sequence"/>
</dbReference>
<dbReference type="GO" id="GO:0004519">
    <property type="term" value="F:endonuclease activity"/>
    <property type="evidence" value="ECO:0007669"/>
    <property type="project" value="UniProtKB-KW"/>
</dbReference>
<gene>
    <name evidence="6" type="ORF">P7D69_20345</name>
</gene>
<keyword evidence="1" id="KW-0540">Nuclease</keyword>
<dbReference type="GO" id="GO:0016787">
    <property type="term" value="F:hydrolase activity"/>
    <property type="evidence" value="ECO:0007669"/>
    <property type="project" value="UniProtKB-KW"/>
</dbReference>
<evidence type="ECO:0000313" key="6">
    <source>
        <dbReference type="EMBL" id="MDT2546684.1"/>
    </source>
</evidence>
<dbReference type="GO" id="GO:0005829">
    <property type="term" value="C:cytosol"/>
    <property type="evidence" value="ECO:0007669"/>
    <property type="project" value="TreeGrafter"/>
</dbReference>
<proteinExistence type="inferred from homology"/>
<dbReference type="RefSeq" id="WP_311820724.1">
    <property type="nucleotide sequence ID" value="NZ_JARPXI010000044.1"/>
</dbReference>
<comment type="caution">
    <text evidence="6">The sequence shown here is derived from an EMBL/GenBank/DDBJ whole genome shotgun (WGS) entry which is preliminary data.</text>
</comment>